<dbReference type="InterPro" id="IPR036291">
    <property type="entry name" value="NAD(P)-bd_dom_sf"/>
</dbReference>
<keyword evidence="2" id="KW-1185">Reference proteome</keyword>
<name>A0ABY8Q3R7_9RHOB</name>
<dbReference type="EMBL" id="CP124535">
    <property type="protein sequence ID" value="WGV15288.1"/>
    <property type="molecule type" value="Genomic_DNA"/>
</dbReference>
<reference evidence="1 2" key="1">
    <citation type="submission" date="2023-04" db="EMBL/GenBank/DDBJ databases">
        <title>YMD61, complete Genome.</title>
        <authorList>
            <person name="Zhang J."/>
        </authorList>
    </citation>
    <scope>NUCLEOTIDE SEQUENCE [LARGE SCALE GENOMIC DNA]</scope>
    <source>
        <strain evidence="1 2">YMD61</strain>
    </source>
</reference>
<accession>A0ABY8Q3R7</accession>
<dbReference type="SUPFAM" id="SSF51735">
    <property type="entry name" value="NAD(P)-binding Rossmann-fold domains"/>
    <property type="match status" value="1"/>
</dbReference>
<dbReference type="RefSeq" id="WP_281464516.1">
    <property type="nucleotide sequence ID" value="NZ_CP124535.1"/>
</dbReference>
<evidence type="ECO:0000313" key="1">
    <source>
        <dbReference type="EMBL" id="WGV15288.1"/>
    </source>
</evidence>
<protein>
    <recommendedName>
        <fullName evidence="3">NAD(P)-binding domain-containing protein</fullName>
    </recommendedName>
</protein>
<evidence type="ECO:0008006" key="3">
    <source>
        <dbReference type="Google" id="ProtNLM"/>
    </source>
</evidence>
<dbReference type="Proteomes" id="UP001230978">
    <property type="component" value="Chromosome"/>
</dbReference>
<organism evidence="1 2">
    <name type="scientific">Fuscovulum ytuae</name>
    <dbReference type="NCBI Taxonomy" id="3042299"/>
    <lineage>
        <taxon>Bacteria</taxon>
        <taxon>Pseudomonadati</taxon>
        <taxon>Pseudomonadota</taxon>
        <taxon>Alphaproteobacteria</taxon>
        <taxon>Rhodobacterales</taxon>
        <taxon>Paracoccaceae</taxon>
        <taxon>Fuscovulum</taxon>
    </lineage>
</organism>
<gene>
    <name evidence="1" type="ORF">QF092_13545</name>
</gene>
<evidence type="ECO:0000313" key="2">
    <source>
        <dbReference type="Proteomes" id="UP001230978"/>
    </source>
</evidence>
<sequence length="281" mass="30899">MHMRLMVIGGTRYSGRTLLELCAENSAFSEVCVVSRRAVEMKGVTSVVLDRKDENALRQAILAFAPDVLVDMICYDGADAAAMGRMDGEGSLRCVQHYVVISTFFLNQHDVSAFGISAGSDAAEIARIADGYTRRKAQMEWQLAHSSLHERSTTLRLPFIFSRDDYTDRFQTFCRLARTRPVESFGQEPRFSMIEKTDTAKAIMALASQPPRGLCAACNPGSVSARDLAKLIVEEGSVVSQTGEMAEVPYSVMKNLELACAEGVSLRSLRAAVIEEARNVR</sequence>
<proteinExistence type="predicted"/>
<dbReference type="Gene3D" id="3.40.50.720">
    <property type="entry name" value="NAD(P)-binding Rossmann-like Domain"/>
    <property type="match status" value="1"/>
</dbReference>